<proteinExistence type="predicted"/>
<reference evidence="4" key="2">
    <citation type="submission" date="2020-09" db="EMBL/GenBank/DDBJ databases">
        <authorList>
            <person name="Yu Y."/>
        </authorList>
    </citation>
    <scope>NUCLEOTIDE SEQUENCE</scope>
    <source>
        <strain evidence="4">KCTC 49039</strain>
    </source>
</reference>
<name>A0A927G9F2_9MICO</name>
<keyword evidence="2" id="KW-0472">Membrane</keyword>
<dbReference type="AlphaFoldDB" id="A0A927G9F2"/>
<feature type="compositionally biased region" description="Basic and acidic residues" evidence="1">
    <location>
        <begin position="302"/>
        <end position="311"/>
    </location>
</feature>
<dbReference type="CDD" id="cd02972">
    <property type="entry name" value="DsbA_family"/>
    <property type="match status" value="1"/>
</dbReference>
<feature type="compositionally biased region" description="Low complexity" evidence="1">
    <location>
        <begin position="281"/>
        <end position="292"/>
    </location>
</feature>
<organism evidence="4 5">
    <name type="scientific">Cellulosimicrobium arenosum</name>
    <dbReference type="NCBI Taxonomy" id="2708133"/>
    <lineage>
        <taxon>Bacteria</taxon>
        <taxon>Bacillati</taxon>
        <taxon>Actinomycetota</taxon>
        <taxon>Actinomycetes</taxon>
        <taxon>Micrococcales</taxon>
        <taxon>Promicromonosporaceae</taxon>
        <taxon>Cellulosimicrobium</taxon>
    </lineage>
</organism>
<reference evidence="4" key="1">
    <citation type="journal article" date="2018" name="Curr. Microbiol.">
        <title>Cellulosimicrobium arenosum sp. nov., Isolated from Marine Sediment Sand.</title>
        <authorList>
            <person name="Oh M."/>
            <person name="Kim J.H."/>
            <person name="Yoon J.H."/>
            <person name="Schumann P."/>
            <person name="Kim W."/>
        </authorList>
    </citation>
    <scope>NUCLEOTIDE SEQUENCE</scope>
    <source>
        <strain evidence="4">KCTC 49039</strain>
    </source>
</reference>
<accession>A0A927G9F2</accession>
<comment type="caution">
    <text evidence="4">The sequence shown here is derived from an EMBL/GenBank/DDBJ whole genome shotgun (WGS) entry which is preliminary data.</text>
</comment>
<dbReference type="EMBL" id="JACYHB010000005">
    <property type="protein sequence ID" value="MBD8079085.1"/>
    <property type="molecule type" value="Genomic_DNA"/>
</dbReference>
<dbReference type="Gene3D" id="3.40.30.10">
    <property type="entry name" value="Glutaredoxin"/>
    <property type="match status" value="1"/>
</dbReference>
<feature type="region of interest" description="Disordered" evidence="1">
    <location>
        <begin position="265"/>
        <end position="311"/>
    </location>
</feature>
<evidence type="ECO:0000256" key="1">
    <source>
        <dbReference type="SAM" id="MobiDB-lite"/>
    </source>
</evidence>
<dbReference type="RefSeq" id="WP_191828662.1">
    <property type="nucleotide sequence ID" value="NZ_JACYHB010000005.1"/>
</dbReference>
<evidence type="ECO:0000256" key="2">
    <source>
        <dbReference type="SAM" id="Phobius"/>
    </source>
</evidence>
<evidence type="ECO:0000259" key="3">
    <source>
        <dbReference type="Pfam" id="PF13462"/>
    </source>
</evidence>
<feature type="transmembrane region" description="Helical" evidence="2">
    <location>
        <begin position="36"/>
        <end position="58"/>
    </location>
</feature>
<dbReference type="Pfam" id="PF13462">
    <property type="entry name" value="Thioredoxin_4"/>
    <property type="match status" value="1"/>
</dbReference>
<evidence type="ECO:0000313" key="5">
    <source>
        <dbReference type="Proteomes" id="UP000610846"/>
    </source>
</evidence>
<dbReference type="InterPro" id="IPR036249">
    <property type="entry name" value="Thioredoxin-like_sf"/>
</dbReference>
<keyword evidence="2" id="KW-1133">Transmembrane helix</keyword>
<feature type="domain" description="Thioredoxin-like fold" evidence="3">
    <location>
        <begin position="108"/>
        <end position="269"/>
    </location>
</feature>
<dbReference type="SUPFAM" id="SSF52833">
    <property type="entry name" value="Thioredoxin-like"/>
    <property type="match status" value="1"/>
</dbReference>
<gene>
    <name evidence="4" type="ORF">IF651_08470</name>
</gene>
<keyword evidence="2" id="KW-0812">Transmembrane</keyword>
<feature type="region of interest" description="Disordered" evidence="1">
    <location>
        <begin position="79"/>
        <end position="98"/>
    </location>
</feature>
<evidence type="ECO:0000313" key="4">
    <source>
        <dbReference type="EMBL" id="MBD8079085.1"/>
    </source>
</evidence>
<dbReference type="Proteomes" id="UP000610846">
    <property type="component" value="Unassembled WGS sequence"/>
</dbReference>
<protein>
    <submittedName>
        <fullName evidence="4">Thioredoxin domain-containing protein</fullName>
    </submittedName>
</protein>
<dbReference type="InterPro" id="IPR012336">
    <property type="entry name" value="Thioredoxin-like_fold"/>
</dbReference>
<sequence length="311" mass="32090">MPANEPQTKAQRRDAARAEALALREAQLKRDRRNRFITIGALVVGLAVLIGVFLWFFIPALNDQNDAADATASGDLTAVDSPSTAGDDGGIPMGADGVAGTDNGADAVEVGVYLDYMCPICGDFEESNGATLDQLRESGDVTVVLHPVAILDRAAQSKEYSTRAASAAGFVADRAPEALSDFNAILFANQPEEGTATLTDEQIADLAEQAGVPSDVAGQIADGTARDEFGAWAGAATTATTQNPDLMNPQSGGFGTPTITIGGVRWDGNWSDPSALPQAVADAASGDGAASDPEGTTDEDTEGKVEEQSQD</sequence>
<keyword evidence="5" id="KW-1185">Reference proteome</keyword>